<dbReference type="NCBIfam" id="TIGR03352">
    <property type="entry name" value="VI_chp_3"/>
    <property type="match status" value="1"/>
</dbReference>
<sequence length="167" mass="18744">MRSLLKMLKRMLATRPVKALLIGALSIGIGSCSSSKPQPMQIFQTIRASERLNPNVHEISRPVYIDVFFLNEIDAFEDAKVEQLIDNPTATLGNSMIKKSRYFVKPGSEHDIRVSVPEGSRFLAVFANFRHADSAADKTFVPLPQQTGTKYNLTIQLQGFQLSTRFE</sequence>
<dbReference type="PANTHER" id="PTHR37625:SF4">
    <property type="entry name" value="OUTER MEMBRANE LIPOPROTEIN"/>
    <property type="match status" value="1"/>
</dbReference>
<protein>
    <recommendedName>
        <fullName evidence="3">Type VI secretion system-associated lipoprotein</fullName>
    </recommendedName>
</protein>
<dbReference type="PROSITE" id="PS51257">
    <property type="entry name" value="PROKAR_LIPOPROTEIN"/>
    <property type="match status" value="1"/>
</dbReference>
<dbReference type="InterPro" id="IPR017734">
    <property type="entry name" value="T6SS_SciN"/>
</dbReference>
<dbReference type="EMBL" id="CACSII010000004">
    <property type="protein sequence ID" value="CAA0095653.1"/>
    <property type="molecule type" value="Genomic_DNA"/>
</dbReference>
<evidence type="ECO:0000313" key="2">
    <source>
        <dbReference type="Proteomes" id="UP000434580"/>
    </source>
</evidence>
<dbReference type="InterPro" id="IPR038706">
    <property type="entry name" value="Type_VI_SciN-like_sf"/>
</dbReference>
<accession>A0A5S9NW97</accession>
<dbReference type="AlphaFoldDB" id="A0A5S9NW97"/>
<dbReference type="OrthoDB" id="5471061at2"/>
<dbReference type="PANTHER" id="PTHR37625">
    <property type="entry name" value="OUTER MEMBRANE LIPOPROTEIN-RELATED"/>
    <property type="match status" value="1"/>
</dbReference>
<evidence type="ECO:0000313" key="1">
    <source>
        <dbReference type="EMBL" id="CAA0095653.1"/>
    </source>
</evidence>
<name>A0A5S9NW97_9GAMM</name>
<dbReference type="Gene3D" id="2.60.40.4150">
    <property type="entry name" value="Type VI secretion system, lipoprotein SciN"/>
    <property type="match status" value="1"/>
</dbReference>
<gene>
    <name evidence="1" type="ORF">DPBNPPHM_03314</name>
</gene>
<organism evidence="1 2">
    <name type="scientific">BD1-7 clade bacterium</name>
    <dbReference type="NCBI Taxonomy" id="2029982"/>
    <lineage>
        <taxon>Bacteria</taxon>
        <taxon>Pseudomonadati</taxon>
        <taxon>Pseudomonadota</taxon>
        <taxon>Gammaproteobacteria</taxon>
        <taxon>Cellvibrionales</taxon>
        <taxon>Spongiibacteraceae</taxon>
        <taxon>BD1-7 clade</taxon>
    </lineage>
</organism>
<dbReference type="Pfam" id="PF12790">
    <property type="entry name" value="T6SS-SciN"/>
    <property type="match status" value="1"/>
</dbReference>
<proteinExistence type="predicted"/>
<evidence type="ECO:0008006" key="3">
    <source>
        <dbReference type="Google" id="ProtNLM"/>
    </source>
</evidence>
<dbReference type="Proteomes" id="UP000434580">
    <property type="component" value="Unassembled WGS sequence"/>
</dbReference>
<reference evidence="1 2" key="1">
    <citation type="submission" date="2019-11" db="EMBL/GenBank/DDBJ databases">
        <authorList>
            <person name="Holert J."/>
        </authorList>
    </citation>
    <scope>NUCLEOTIDE SEQUENCE [LARGE SCALE GENOMIC DNA]</scope>
    <source>
        <strain evidence="1">BC5_2</strain>
    </source>
</reference>